<evidence type="ECO:0000313" key="2">
    <source>
        <dbReference type="Proteomes" id="UP000179588"/>
    </source>
</evidence>
<accession>A0A1S1HND8</accession>
<comment type="caution">
    <text evidence="1">The sequence shown here is derived from an EMBL/GenBank/DDBJ whole genome shotgun (WGS) entry which is preliminary data.</text>
</comment>
<evidence type="ECO:0000313" key="1">
    <source>
        <dbReference type="EMBL" id="OHT23342.1"/>
    </source>
</evidence>
<dbReference type="AlphaFoldDB" id="A0A1S1HND8"/>
<name>A0A1S1HND8_PROST</name>
<dbReference type="Proteomes" id="UP000179588">
    <property type="component" value="Unassembled WGS sequence"/>
</dbReference>
<proteinExistence type="predicted"/>
<dbReference type="OrthoDB" id="8780249at2"/>
<dbReference type="EMBL" id="LVIE01000188">
    <property type="protein sequence ID" value="OHT23342.1"/>
    <property type="molecule type" value="Genomic_DNA"/>
</dbReference>
<gene>
    <name evidence="1" type="ORF">A3Q29_21170</name>
</gene>
<reference evidence="1 2" key="1">
    <citation type="submission" date="2016-03" db="EMBL/GenBank/DDBJ databases">
        <title>Genome sequence of Providencia stuartii strain, isolated from the salivary glands of larval Lucilia sericata.</title>
        <authorList>
            <person name="Yuan Y."/>
            <person name="Zhang Y."/>
            <person name="Fu S."/>
            <person name="Crippen T.L."/>
            <person name="Visi D."/>
            <person name="Benbow M.E."/>
            <person name="Allen M."/>
            <person name="Tomberlin J.K."/>
            <person name="Sze S.-H."/>
            <person name="Tarone A.M."/>
        </authorList>
    </citation>
    <scope>NUCLEOTIDE SEQUENCE [LARGE SCALE GENOMIC DNA]</scope>
    <source>
        <strain evidence="1 2">Crippen</strain>
    </source>
</reference>
<organism evidence="1 2">
    <name type="scientific">Providencia stuartii</name>
    <dbReference type="NCBI Taxonomy" id="588"/>
    <lineage>
        <taxon>Bacteria</taxon>
        <taxon>Pseudomonadati</taxon>
        <taxon>Pseudomonadota</taxon>
        <taxon>Gammaproteobacteria</taxon>
        <taxon>Enterobacterales</taxon>
        <taxon>Morganellaceae</taxon>
        <taxon>Providencia</taxon>
    </lineage>
</organism>
<keyword evidence="2" id="KW-1185">Reference proteome</keyword>
<sequence>MCECRSVGNLFACADNFSDIINVGNTMKDKFAGYFIEEFPCEETLPRFNYDDVYYVCNECGQAWYFECAPIECTYPIFGIKLPNINTKIRDNEINAIKQFLIVLAHDGFSKNKCKHMFCSNYALNGLEVCLNHLGFGYSTR</sequence>
<protein>
    <submittedName>
        <fullName evidence="1">Uncharacterized protein</fullName>
    </submittedName>
</protein>